<accession>A0AA40VMH7</accession>
<feature type="compositionally biased region" description="Pro residues" evidence="1">
    <location>
        <begin position="40"/>
        <end position="55"/>
    </location>
</feature>
<dbReference type="PROSITE" id="PS51257">
    <property type="entry name" value="PROKAR_LIPOPROTEIN"/>
    <property type="match status" value="1"/>
</dbReference>
<evidence type="ECO:0000256" key="2">
    <source>
        <dbReference type="SAM" id="SignalP"/>
    </source>
</evidence>
<evidence type="ECO:0000313" key="4">
    <source>
        <dbReference type="Proteomes" id="UP000549113"/>
    </source>
</evidence>
<sequence>MKYSRVLHAAVVTVALSLALTACIGVDEEIAEPPVAETTPPAPPTEIAPSPDRTPLPLTVPEPVEGELARATFVAAGPDGVPTATSETLDAPVAGEVYTILAECTATMAGAVLSFEVLQTDPEQSNISGGDVGCEESPFLLTGEIVSEWPPQIVITAADGVAEAYVVIVPDVTG</sequence>
<protein>
    <recommendedName>
        <fullName evidence="5">Secreted protein</fullName>
    </recommendedName>
</protein>
<feature type="chain" id="PRO_5041393367" description="Secreted protein" evidence="2">
    <location>
        <begin position="25"/>
        <end position="174"/>
    </location>
</feature>
<name>A0AA40VMH7_9MICO</name>
<keyword evidence="2" id="KW-0732">Signal</keyword>
<organism evidence="3 4">
    <name type="scientific">Microbacterium invictum</name>
    <dbReference type="NCBI Taxonomy" id="515415"/>
    <lineage>
        <taxon>Bacteria</taxon>
        <taxon>Bacillati</taxon>
        <taxon>Actinomycetota</taxon>
        <taxon>Actinomycetes</taxon>
        <taxon>Micrococcales</taxon>
        <taxon>Microbacteriaceae</taxon>
        <taxon>Microbacterium</taxon>
    </lineage>
</organism>
<dbReference type="AlphaFoldDB" id="A0AA40VMH7"/>
<evidence type="ECO:0008006" key="5">
    <source>
        <dbReference type="Google" id="ProtNLM"/>
    </source>
</evidence>
<dbReference type="EMBL" id="JACIFH010000001">
    <property type="protein sequence ID" value="MBB4140461.1"/>
    <property type="molecule type" value="Genomic_DNA"/>
</dbReference>
<keyword evidence="4" id="KW-1185">Reference proteome</keyword>
<evidence type="ECO:0000256" key="1">
    <source>
        <dbReference type="SAM" id="MobiDB-lite"/>
    </source>
</evidence>
<reference evidence="3 4" key="1">
    <citation type="submission" date="2020-08" db="EMBL/GenBank/DDBJ databases">
        <title>Sequencing the genomes of 1000 actinobacteria strains.</title>
        <authorList>
            <person name="Klenk H.-P."/>
        </authorList>
    </citation>
    <scope>NUCLEOTIDE SEQUENCE [LARGE SCALE GENOMIC DNA]</scope>
    <source>
        <strain evidence="3 4">DSM 19600</strain>
    </source>
</reference>
<evidence type="ECO:0000313" key="3">
    <source>
        <dbReference type="EMBL" id="MBB4140461.1"/>
    </source>
</evidence>
<dbReference type="RefSeq" id="WP_183499989.1">
    <property type="nucleotide sequence ID" value="NZ_BAABCO010000004.1"/>
</dbReference>
<feature type="region of interest" description="Disordered" evidence="1">
    <location>
        <begin position="33"/>
        <end position="55"/>
    </location>
</feature>
<comment type="caution">
    <text evidence="3">The sequence shown here is derived from an EMBL/GenBank/DDBJ whole genome shotgun (WGS) entry which is preliminary data.</text>
</comment>
<dbReference type="Proteomes" id="UP000549113">
    <property type="component" value="Unassembled WGS sequence"/>
</dbReference>
<proteinExistence type="predicted"/>
<feature type="signal peptide" evidence="2">
    <location>
        <begin position="1"/>
        <end position="24"/>
    </location>
</feature>
<gene>
    <name evidence="3" type="ORF">BKA10_002255</name>
</gene>